<comment type="caution">
    <text evidence="2">The sequence shown here is derived from an EMBL/GenBank/DDBJ whole genome shotgun (WGS) entry which is preliminary data.</text>
</comment>
<proteinExistence type="predicted"/>
<dbReference type="Proteomes" id="UP000317036">
    <property type="component" value="Unassembled WGS sequence"/>
</dbReference>
<keyword evidence="3" id="KW-1185">Reference proteome</keyword>
<accession>A0A559K896</accession>
<evidence type="ECO:0000259" key="1">
    <source>
        <dbReference type="Pfam" id="PF21812"/>
    </source>
</evidence>
<evidence type="ECO:0000313" key="2">
    <source>
        <dbReference type="EMBL" id="TVY08347.1"/>
    </source>
</evidence>
<dbReference type="OrthoDB" id="288554at2"/>
<gene>
    <name evidence="2" type="ORF">FPZ49_19055</name>
</gene>
<name>A0A559K896_9BACL</name>
<reference evidence="2 3" key="1">
    <citation type="submission" date="2019-07" db="EMBL/GenBank/DDBJ databases">
        <authorList>
            <person name="Kim J."/>
        </authorList>
    </citation>
    <scope>NUCLEOTIDE SEQUENCE [LARGE SCALE GENOMIC DNA]</scope>
    <source>
        <strain evidence="2 3">JC52</strain>
    </source>
</reference>
<dbReference type="Pfam" id="PF21812">
    <property type="entry name" value="DUF6881"/>
    <property type="match status" value="1"/>
</dbReference>
<dbReference type="AlphaFoldDB" id="A0A559K896"/>
<feature type="domain" description="DUF6881" evidence="1">
    <location>
        <begin position="2"/>
        <end position="90"/>
    </location>
</feature>
<evidence type="ECO:0000313" key="3">
    <source>
        <dbReference type="Proteomes" id="UP000317036"/>
    </source>
</evidence>
<sequence length="92" mass="10695">MNYILVEWIHDLPDEPSLLLSELDQQQNEVRKIEVFPNGKVGYASSGFEVGGTRLSIEPIPDLNEIASDPQFKPRYISKEEFEKFWNENVIR</sequence>
<dbReference type="RefSeq" id="WP_144849839.1">
    <property type="nucleotide sequence ID" value="NZ_VNJI01000024.1"/>
</dbReference>
<organism evidence="2 3">
    <name type="scientific">Paenibacillus cremeus</name>
    <dbReference type="NCBI Taxonomy" id="2163881"/>
    <lineage>
        <taxon>Bacteria</taxon>
        <taxon>Bacillati</taxon>
        <taxon>Bacillota</taxon>
        <taxon>Bacilli</taxon>
        <taxon>Bacillales</taxon>
        <taxon>Paenibacillaceae</taxon>
        <taxon>Paenibacillus</taxon>
    </lineage>
</organism>
<dbReference type="InterPro" id="IPR049248">
    <property type="entry name" value="DUF6881"/>
</dbReference>
<dbReference type="EMBL" id="VNJI01000024">
    <property type="protein sequence ID" value="TVY08347.1"/>
    <property type="molecule type" value="Genomic_DNA"/>
</dbReference>
<protein>
    <recommendedName>
        <fullName evidence="1">DUF6881 domain-containing protein</fullName>
    </recommendedName>
</protein>